<dbReference type="PANTHER" id="PTHR33731:SF2">
    <property type="entry name" value="ORGAN-SPECIFIC PROTEIN S2-LIKE"/>
    <property type="match status" value="1"/>
</dbReference>
<organism evidence="2 3">
    <name type="scientific">Ricinus communis</name>
    <name type="common">Castor bean</name>
    <dbReference type="NCBI Taxonomy" id="3988"/>
    <lineage>
        <taxon>Eukaryota</taxon>
        <taxon>Viridiplantae</taxon>
        <taxon>Streptophyta</taxon>
        <taxon>Embryophyta</taxon>
        <taxon>Tracheophyta</taxon>
        <taxon>Spermatophyta</taxon>
        <taxon>Magnoliopsida</taxon>
        <taxon>eudicotyledons</taxon>
        <taxon>Gunneridae</taxon>
        <taxon>Pentapetalae</taxon>
        <taxon>rosids</taxon>
        <taxon>fabids</taxon>
        <taxon>Malpighiales</taxon>
        <taxon>Euphorbiaceae</taxon>
        <taxon>Acalyphoideae</taxon>
        <taxon>Acalypheae</taxon>
        <taxon>Ricinus</taxon>
    </lineage>
</organism>
<dbReference type="InParanoid" id="B9RZA4"/>
<evidence type="ECO:0000256" key="1">
    <source>
        <dbReference type="SAM" id="MobiDB-lite"/>
    </source>
</evidence>
<keyword evidence="3" id="KW-1185">Reference proteome</keyword>
<dbReference type="PANTHER" id="PTHR33731">
    <property type="entry name" value="PROTEIN, PUTATIVE-RELATED"/>
    <property type="match status" value="1"/>
</dbReference>
<evidence type="ECO:0000313" key="3">
    <source>
        <dbReference type="Proteomes" id="UP000008311"/>
    </source>
</evidence>
<dbReference type="AlphaFoldDB" id="B9RZA4"/>
<gene>
    <name evidence="2" type="ORF">RCOM_0937110</name>
</gene>
<feature type="region of interest" description="Disordered" evidence="1">
    <location>
        <begin position="1"/>
        <end position="28"/>
    </location>
</feature>
<protein>
    <recommendedName>
        <fullName evidence="4">Organ-specific protein S2</fullName>
    </recommendedName>
</protein>
<dbReference type="Pfam" id="PF10950">
    <property type="entry name" value="Organ_specific"/>
    <property type="match status" value="1"/>
</dbReference>
<evidence type="ECO:0000313" key="2">
    <source>
        <dbReference type="EMBL" id="EEF43284.1"/>
    </source>
</evidence>
<name>B9RZA4_RICCO</name>
<dbReference type="InterPro" id="IPR024489">
    <property type="entry name" value="Organ_specific_prot"/>
</dbReference>
<proteinExistence type="predicted"/>
<sequence>MWESTGPRDVMKDQPLPETTACSRTNCHPTEDFELKNSVKYFKKTDGRIYHDNIKSVYDNNTTLKEEKTFTKDYEPRPHISVYDNEIGLKEEKPFADDFEPRPDILIYSD</sequence>
<evidence type="ECO:0008006" key="4">
    <source>
        <dbReference type="Google" id="ProtNLM"/>
    </source>
</evidence>
<accession>B9RZA4</accession>
<dbReference type="Proteomes" id="UP000008311">
    <property type="component" value="Unassembled WGS sequence"/>
</dbReference>
<reference evidence="3" key="1">
    <citation type="journal article" date="2010" name="Nat. Biotechnol.">
        <title>Draft genome sequence of the oilseed species Ricinus communis.</title>
        <authorList>
            <person name="Chan A.P."/>
            <person name="Crabtree J."/>
            <person name="Zhao Q."/>
            <person name="Lorenzi H."/>
            <person name="Orvis J."/>
            <person name="Puiu D."/>
            <person name="Melake-Berhan A."/>
            <person name="Jones K.M."/>
            <person name="Redman J."/>
            <person name="Chen G."/>
            <person name="Cahoon E.B."/>
            <person name="Gedil M."/>
            <person name="Stanke M."/>
            <person name="Haas B.J."/>
            <person name="Wortman J.R."/>
            <person name="Fraser-Liggett C.M."/>
            <person name="Ravel J."/>
            <person name="Rabinowicz P.D."/>
        </authorList>
    </citation>
    <scope>NUCLEOTIDE SEQUENCE [LARGE SCALE GENOMIC DNA]</scope>
    <source>
        <strain evidence="3">cv. Hale</strain>
    </source>
</reference>
<dbReference type="EMBL" id="EQ973834">
    <property type="protein sequence ID" value="EEF43284.1"/>
    <property type="molecule type" value="Genomic_DNA"/>
</dbReference>